<gene>
    <name evidence="1" type="ORF">ABS311_00210</name>
</gene>
<proteinExistence type="predicted"/>
<dbReference type="EMBL" id="JBELOE010000036">
    <property type="protein sequence ID" value="MER2490311.1"/>
    <property type="molecule type" value="Genomic_DNA"/>
</dbReference>
<dbReference type="Proteomes" id="UP001467690">
    <property type="component" value="Unassembled WGS sequence"/>
</dbReference>
<accession>A0ABV1RBL2</accession>
<evidence type="ECO:0000313" key="2">
    <source>
        <dbReference type="Proteomes" id="UP001467690"/>
    </source>
</evidence>
<protein>
    <submittedName>
        <fullName evidence="1">Uncharacterized protein</fullName>
    </submittedName>
</protein>
<reference evidence="1 2" key="1">
    <citation type="submission" date="2024-06" db="EMBL/GenBank/DDBJ databases">
        <authorList>
            <person name="Chen R.Y."/>
        </authorList>
    </citation>
    <scope>NUCLEOTIDE SEQUENCE [LARGE SCALE GENOMIC DNA]</scope>
    <source>
        <strain evidence="1 2">D2</strain>
    </source>
</reference>
<comment type="caution">
    <text evidence="1">The sequence shown here is derived from an EMBL/GenBank/DDBJ whole genome shotgun (WGS) entry which is preliminary data.</text>
</comment>
<sequence length="146" mass="17153">MENFGCLYVSFSDQQKLKRFCWYMDAETRPDFDDEVPDSESELFQIVELLELPESKSVATNNGVIYGFEMLSEPENEYQTLAKFAKRLGSQTFISYWFGEYDENELLVYHNEKLTSYNKNNQPFDKKADFDDMSSEQIVKLVLSKL</sequence>
<name>A0ABV1RBL2_9ALTE</name>
<evidence type="ECO:0000313" key="1">
    <source>
        <dbReference type="EMBL" id="MER2490311.1"/>
    </source>
</evidence>
<keyword evidence="2" id="KW-1185">Reference proteome</keyword>
<organism evidence="1 2">
    <name type="scientific">Catenovulum sediminis</name>
    <dbReference type="NCBI Taxonomy" id="1740262"/>
    <lineage>
        <taxon>Bacteria</taxon>
        <taxon>Pseudomonadati</taxon>
        <taxon>Pseudomonadota</taxon>
        <taxon>Gammaproteobacteria</taxon>
        <taxon>Alteromonadales</taxon>
        <taxon>Alteromonadaceae</taxon>
        <taxon>Catenovulum</taxon>
    </lineage>
</organism>
<dbReference type="RefSeq" id="WP_350400110.1">
    <property type="nucleotide sequence ID" value="NZ_JBELOE010000036.1"/>
</dbReference>